<protein>
    <submittedName>
        <fullName evidence="2">U32 family peptidase</fullName>
    </submittedName>
</protein>
<dbReference type="EMBL" id="DRUZ01000081">
    <property type="protein sequence ID" value="HHS02151.1"/>
    <property type="molecule type" value="Genomic_DNA"/>
</dbReference>
<dbReference type="AlphaFoldDB" id="A0A7C5Z0V6"/>
<feature type="domain" description="Peptidase U32 collagenase" evidence="1">
    <location>
        <begin position="385"/>
        <end position="500"/>
    </location>
</feature>
<dbReference type="PANTHER" id="PTHR30217">
    <property type="entry name" value="PEPTIDASE U32 FAMILY"/>
    <property type="match status" value="1"/>
</dbReference>
<dbReference type="Pfam" id="PF12392">
    <property type="entry name" value="DUF3656"/>
    <property type="match status" value="1"/>
</dbReference>
<dbReference type="SUPFAM" id="SSF51391">
    <property type="entry name" value="Thiamin phosphate synthase"/>
    <property type="match status" value="1"/>
</dbReference>
<dbReference type="PANTHER" id="PTHR30217:SF10">
    <property type="entry name" value="23S RRNA 5-HYDROXYCYTIDINE C2501 SYNTHASE"/>
    <property type="match status" value="1"/>
</dbReference>
<dbReference type="Pfam" id="PF01136">
    <property type="entry name" value="Peptidase_U32"/>
    <property type="match status" value="2"/>
</dbReference>
<proteinExistence type="predicted"/>
<dbReference type="InterPro" id="IPR036206">
    <property type="entry name" value="ThiamineP_synth_sf"/>
</dbReference>
<comment type="caution">
    <text evidence="2">The sequence shown here is derived from an EMBL/GenBank/DDBJ whole genome shotgun (WGS) entry which is preliminary data.</text>
</comment>
<gene>
    <name evidence="2" type="ORF">ENL71_06570</name>
</gene>
<dbReference type="InterPro" id="IPR001539">
    <property type="entry name" value="Peptidase_U32"/>
</dbReference>
<evidence type="ECO:0000259" key="1">
    <source>
        <dbReference type="Pfam" id="PF12392"/>
    </source>
</evidence>
<dbReference type="InterPro" id="IPR020988">
    <property type="entry name" value="Pept_U32_collagenase"/>
</dbReference>
<sequence length="767" mass="89398">MKKVELLSPAGGFEELVAAVRAGADSVYVGAKEFSARAYAKNFSEDELRKAIDFCHERGKKIYLAINTLIYNDEMPKALNLVEFAYKEGIDAVIVQDLGLLFIILKEFPGMPIHASTQMTVHNCAQVKFLENLGVKRVILSRELSIEEIKNIRQQSSIELEVFVHGALCISYSGQCLFSSILFKRSGNRGQCAQVCRLYYKLLDKEKKEIDEGFLLSPKDICLLENIDELIKAGVDSFKIEGRLKDQYYVYTVSSIYRKYIDMYYEKGKITIDSADRQKLLLVFNRGNFCSGYLENADIDRIIFKSAPNNTGLFIGKFYFENEKLFLQTSYNLSNGDVISFRSKNFEEILLEINNNIIKKDDKRFEVKVDFERKKRLKEFLQGQVFIVRSKKYEKEIEKELKIDKKFRKVDFKVWIEKGKRIKALALCDGFEVEEEGEVAQQAKEKEVTSEAVISSFSKLGGTIFEMGDFDAHIEDGSFVKVSELNRLRKLLIEKLSQKIISYYKRTLKQDVEISRYLGDCYVRSFDRNHRFSFMVNSIWQFEKLKKWCELRNLSDYEIYVPYNVIFDMKTDDNIVVYLDRITHDEDLKKVEVEKIKEKGIKRVLVRNLGQYEIFKHHFEIYFDFSLNTTNNASYKFLEGIGGKRICLSIELSKARIMEIYKNAQKSEVEVIIFGRIPLMVNRLRFFEKGEYLQDRKGEFLKLIKTQSEKNEILNPAFLYINDKDVMADVLRFDFTGATENEMIKVLEGYFNDKQIGLKITKGYYLS</sequence>
<reference evidence="2" key="1">
    <citation type="journal article" date="2020" name="mSystems">
        <title>Genome- and Community-Level Interaction Insights into Carbon Utilization and Element Cycling Functions of Hydrothermarchaeota in Hydrothermal Sediment.</title>
        <authorList>
            <person name="Zhou Z."/>
            <person name="Liu Y."/>
            <person name="Xu W."/>
            <person name="Pan J."/>
            <person name="Luo Z.H."/>
            <person name="Li M."/>
        </authorList>
    </citation>
    <scope>NUCLEOTIDE SEQUENCE [LARGE SCALE GENOMIC DNA]</scope>
    <source>
        <strain evidence="2">SpSt-102</strain>
    </source>
</reference>
<accession>A0A7C5Z0V6</accession>
<dbReference type="InterPro" id="IPR051454">
    <property type="entry name" value="RNA/ubiquinone_mod_enzymes"/>
</dbReference>
<evidence type="ECO:0000313" key="2">
    <source>
        <dbReference type="EMBL" id="HHS02151.1"/>
    </source>
</evidence>
<name>A0A7C5Z0V6_9FIRM</name>
<organism evidence="2">
    <name type="scientific">Caldicellulosiruptor owensensis</name>
    <dbReference type="NCBI Taxonomy" id="55205"/>
    <lineage>
        <taxon>Bacteria</taxon>
        <taxon>Bacillati</taxon>
        <taxon>Bacillota</taxon>
        <taxon>Bacillota incertae sedis</taxon>
        <taxon>Caldicellulosiruptorales</taxon>
        <taxon>Caldicellulosiruptoraceae</taxon>
        <taxon>Caldicellulosiruptor</taxon>
    </lineage>
</organism>